<evidence type="ECO:0000313" key="1">
    <source>
        <dbReference type="EMBL" id="GAI19951.1"/>
    </source>
</evidence>
<organism evidence="1">
    <name type="scientific">marine sediment metagenome</name>
    <dbReference type="NCBI Taxonomy" id="412755"/>
    <lineage>
        <taxon>unclassified sequences</taxon>
        <taxon>metagenomes</taxon>
        <taxon>ecological metagenomes</taxon>
    </lineage>
</organism>
<accession>X1MPL4</accession>
<proteinExistence type="predicted"/>
<dbReference type="EMBL" id="BARV01019767">
    <property type="protein sequence ID" value="GAI19951.1"/>
    <property type="molecule type" value="Genomic_DNA"/>
</dbReference>
<sequence length="133" mass="14496">MGDTGIALALLAVLLLGSRRKLTAKDWPGAFQPASGPITYGQYFTYATKPADELEEGEAFEEMSPVGSTLKGRWLTVNGRIPTPRGTTIPIPTVHVGRVAVEEMLQPIEEAVEEPHFQDVAGRRSVNLRLKPL</sequence>
<comment type="caution">
    <text evidence="1">The sequence shown here is derived from an EMBL/GenBank/DDBJ whole genome shotgun (WGS) entry which is preliminary data.</text>
</comment>
<protein>
    <submittedName>
        <fullName evidence="1">Uncharacterized protein</fullName>
    </submittedName>
</protein>
<gene>
    <name evidence="1" type="ORF">S06H3_33155</name>
</gene>
<dbReference type="AlphaFoldDB" id="X1MPL4"/>
<name>X1MPL4_9ZZZZ</name>
<reference evidence="1" key="1">
    <citation type="journal article" date="2014" name="Front. Microbiol.">
        <title>High frequency of phylogenetically diverse reductive dehalogenase-homologous genes in deep subseafloor sedimentary metagenomes.</title>
        <authorList>
            <person name="Kawai M."/>
            <person name="Futagami T."/>
            <person name="Toyoda A."/>
            <person name="Takaki Y."/>
            <person name="Nishi S."/>
            <person name="Hori S."/>
            <person name="Arai W."/>
            <person name="Tsubouchi T."/>
            <person name="Morono Y."/>
            <person name="Uchiyama I."/>
            <person name="Ito T."/>
            <person name="Fujiyama A."/>
            <person name="Inagaki F."/>
            <person name="Takami H."/>
        </authorList>
    </citation>
    <scope>NUCLEOTIDE SEQUENCE</scope>
    <source>
        <strain evidence="1">Expedition CK06-06</strain>
    </source>
</reference>